<keyword evidence="3" id="KW-1185">Reference proteome</keyword>
<evidence type="ECO:0000313" key="2">
    <source>
        <dbReference type="EMBL" id="KAK5813114.1"/>
    </source>
</evidence>
<sequence length="130" mass="14239">MSKRQNMVVNRWLRDADGSQCNTENLESLNQSILLNKGNDIGQKLEENMGSHMSNTNLNLLGSNQQHIPIGQSQRRNWSKGGAQNARLEYGLMDLVSEEENDPIIPVGSNIGNGSLDLSASSGEQSSRAQ</sequence>
<feature type="compositionally biased region" description="Polar residues" evidence="1">
    <location>
        <begin position="110"/>
        <end position="130"/>
    </location>
</feature>
<protein>
    <submittedName>
        <fullName evidence="2">Uncharacterized protein</fullName>
    </submittedName>
</protein>
<comment type="caution">
    <text evidence="2">The sequence shown here is derived from an EMBL/GenBank/DDBJ whole genome shotgun (WGS) entry which is preliminary data.</text>
</comment>
<name>A0ABR0P4G3_GOSAR</name>
<reference evidence="2 3" key="1">
    <citation type="submission" date="2023-03" db="EMBL/GenBank/DDBJ databases">
        <title>WGS of Gossypium arboreum.</title>
        <authorList>
            <person name="Yu D."/>
        </authorList>
    </citation>
    <scope>NUCLEOTIDE SEQUENCE [LARGE SCALE GENOMIC DNA]</scope>
    <source>
        <tissue evidence="2">Leaf</tissue>
    </source>
</reference>
<dbReference type="EMBL" id="JARKNE010000008">
    <property type="protein sequence ID" value="KAK5813114.1"/>
    <property type="molecule type" value="Genomic_DNA"/>
</dbReference>
<gene>
    <name evidence="2" type="ORF">PVK06_028560</name>
</gene>
<dbReference type="Proteomes" id="UP001358586">
    <property type="component" value="Chromosome 8"/>
</dbReference>
<accession>A0ABR0P4G3</accession>
<feature type="region of interest" description="Disordered" evidence="1">
    <location>
        <begin position="104"/>
        <end position="130"/>
    </location>
</feature>
<organism evidence="2 3">
    <name type="scientific">Gossypium arboreum</name>
    <name type="common">Tree cotton</name>
    <name type="synonym">Gossypium nanking</name>
    <dbReference type="NCBI Taxonomy" id="29729"/>
    <lineage>
        <taxon>Eukaryota</taxon>
        <taxon>Viridiplantae</taxon>
        <taxon>Streptophyta</taxon>
        <taxon>Embryophyta</taxon>
        <taxon>Tracheophyta</taxon>
        <taxon>Spermatophyta</taxon>
        <taxon>Magnoliopsida</taxon>
        <taxon>eudicotyledons</taxon>
        <taxon>Gunneridae</taxon>
        <taxon>Pentapetalae</taxon>
        <taxon>rosids</taxon>
        <taxon>malvids</taxon>
        <taxon>Malvales</taxon>
        <taxon>Malvaceae</taxon>
        <taxon>Malvoideae</taxon>
        <taxon>Gossypium</taxon>
    </lineage>
</organism>
<proteinExistence type="predicted"/>
<evidence type="ECO:0000256" key="1">
    <source>
        <dbReference type="SAM" id="MobiDB-lite"/>
    </source>
</evidence>
<evidence type="ECO:0000313" key="3">
    <source>
        <dbReference type="Proteomes" id="UP001358586"/>
    </source>
</evidence>